<protein>
    <submittedName>
        <fullName evidence="2">Actin interacting protein 3-like C-terminal domain-containing protein</fullName>
    </submittedName>
</protein>
<organism evidence="1 2">
    <name type="scientific">Panagrolaimus sp. PS1159</name>
    <dbReference type="NCBI Taxonomy" id="55785"/>
    <lineage>
        <taxon>Eukaryota</taxon>
        <taxon>Metazoa</taxon>
        <taxon>Ecdysozoa</taxon>
        <taxon>Nematoda</taxon>
        <taxon>Chromadorea</taxon>
        <taxon>Rhabditida</taxon>
        <taxon>Tylenchina</taxon>
        <taxon>Panagrolaimomorpha</taxon>
        <taxon>Panagrolaimoidea</taxon>
        <taxon>Panagrolaimidae</taxon>
        <taxon>Panagrolaimus</taxon>
    </lineage>
</organism>
<evidence type="ECO:0000313" key="2">
    <source>
        <dbReference type="WBParaSite" id="PS1159_v2.g9196.t2"/>
    </source>
</evidence>
<accession>A0AC35GVQ6</accession>
<sequence>YNDEVKRSQLPSNVRTVEQIKGLFLRSFPNLTHYYLNLPYVKVYIQEPSKGQLFYELDDIREIKDKSVLKIREQNNTGYQSPPPIRFTDHPPPTIADYVSEPEIDDYRDRNNRMTNSFRMRPASAVPGEGGRMYNPNSLTKPIRSHAGSTSSRYDSYYDPYSSDTSSQGPRSGSVTPIIDKETRDTSSQGPRSGSVTPIIDKETRFRMDTMERQLAGLSSLVHSALVSKGVSESTQKDMLDLRRQILEFHPEV</sequence>
<evidence type="ECO:0000313" key="1">
    <source>
        <dbReference type="Proteomes" id="UP000887580"/>
    </source>
</evidence>
<dbReference type="Proteomes" id="UP000887580">
    <property type="component" value="Unplaced"/>
</dbReference>
<name>A0AC35GVQ6_9BILA</name>
<dbReference type="WBParaSite" id="PS1159_v2.g9196.t2">
    <property type="protein sequence ID" value="PS1159_v2.g9196.t2"/>
    <property type="gene ID" value="PS1159_v2.g9196"/>
</dbReference>
<proteinExistence type="predicted"/>
<reference evidence="2" key="1">
    <citation type="submission" date="2022-11" db="UniProtKB">
        <authorList>
            <consortium name="WormBaseParasite"/>
        </authorList>
    </citation>
    <scope>IDENTIFICATION</scope>
</reference>